<protein>
    <recommendedName>
        <fullName evidence="1">Methyltransferase domain-containing protein</fullName>
    </recommendedName>
</protein>
<accession>A0A074KYD3</accession>
<dbReference type="AlphaFoldDB" id="A0A074KYD3"/>
<dbReference type="EMBL" id="JMIH01000014">
    <property type="protein sequence ID" value="KEO75001.1"/>
    <property type="molecule type" value="Genomic_DNA"/>
</dbReference>
<dbReference type="OrthoDB" id="9790023at2"/>
<evidence type="ECO:0000259" key="1">
    <source>
        <dbReference type="Pfam" id="PF13649"/>
    </source>
</evidence>
<dbReference type="PANTHER" id="PTHR43591:SF110">
    <property type="entry name" value="RHODANESE DOMAIN-CONTAINING PROTEIN"/>
    <property type="match status" value="1"/>
</dbReference>
<comment type="caution">
    <text evidence="2">The sequence shown here is derived from an EMBL/GenBank/DDBJ whole genome shotgun (WGS) entry which is preliminary data.</text>
</comment>
<evidence type="ECO:0000313" key="2">
    <source>
        <dbReference type="EMBL" id="KEO75001.1"/>
    </source>
</evidence>
<dbReference type="eggNOG" id="COG0500">
    <property type="taxonomic scope" value="Bacteria"/>
</dbReference>
<dbReference type="CDD" id="cd02440">
    <property type="entry name" value="AdoMet_MTases"/>
    <property type="match status" value="1"/>
</dbReference>
<feature type="domain" description="Methyltransferase" evidence="1">
    <location>
        <begin position="40"/>
        <end position="129"/>
    </location>
</feature>
<dbReference type="SUPFAM" id="SSF53335">
    <property type="entry name" value="S-adenosyl-L-methionine-dependent methyltransferases"/>
    <property type="match status" value="1"/>
</dbReference>
<organism evidence="2 3">
    <name type="scientific">Anditalea andensis</name>
    <dbReference type="NCBI Taxonomy" id="1048983"/>
    <lineage>
        <taxon>Bacteria</taxon>
        <taxon>Pseudomonadati</taxon>
        <taxon>Bacteroidota</taxon>
        <taxon>Cytophagia</taxon>
        <taxon>Cytophagales</taxon>
        <taxon>Cytophagaceae</taxon>
        <taxon>Anditalea</taxon>
    </lineage>
</organism>
<reference evidence="2 3" key="1">
    <citation type="submission" date="2014-04" db="EMBL/GenBank/DDBJ databases">
        <title>Characterization and application of a salt tolerant electro-active bacterium.</title>
        <authorList>
            <person name="Yang L."/>
            <person name="Wei S."/>
            <person name="Tay Q.X.M."/>
        </authorList>
    </citation>
    <scope>NUCLEOTIDE SEQUENCE [LARGE SCALE GENOMIC DNA]</scope>
    <source>
        <strain evidence="2 3">LY1</strain>
    </source>
</reference>
<keyword evidence="3" id="KW-1185">Reference proteome</keyword>
<sequence length="233" mass="26835">MFTKTAEFYDALYAFKDYGQACSELTQLIKTHQPEATTLLDIACGSGKHLTYLRDTFDVQGLDLNEELLNVAKRRCPEIKFHHQDMTDFDLDMKFDAVVCLFSSIGYVCTVENLNKAIKGMTDHLAPGGVLVLEPWITKEKYWQNHLAANYVDQPNLKIAWMYKHEMEDNRSIFNINYLVGTSEGVESFTEQHVMGLWTEEEYMDAFRLAGIEVTYDEKGLFGRGMYYGKKVQ</sequence>
<gene>
    <name evidence="2" type="ORF">EL17_04825</name>
</gene>
<dbReference type="InterPro" id="IPR029063">
    <property type="entry name" value="SAM-dependent_MTases_sf"/>
</dbReference>
<dbReference type="InterPro" id="IPR041698">
    <property type="entry name" value="Methyltransf_25"/>
</dbReference>
<dbReference type="RefSeq" id="WP_035071448.1">
    <property type="nucleotide sequence ID" value="NZ_JMIH01000014.1"/>
</dbReference>
<dbReference type="Gene3D" id="2.20.130.10">
    <property type="entry name" value="CAC2371-like domains"/>
    <property type="match status" value="1"/>
</dbReference>
<dbReference type="Pfam" id="PF13649">
    <property type="entry name" value="Methyltransf_25"/>
    <property type="match status" value="1"/>
</dbReference>
<dbReference type="Proteomes" id="UP000027821">
    <property type="component" value="Unassembled WGS sequence"/>
</dbReference>
<evidence type="ECO:0000313" key="3">
    <source>
        <dbReference type="Proteomes" id="UP000027821"/>
    </source>
</evidence>
<dbReference type="Gene3D" id="3.40.50.150">
    <property type="entry name" value="Vaccinia Virus protein VP39"/>
    <property type="match status" value="1"/>
</dbReference>
<dbReference type="PANTHER" id="PTHR43591">
    <property type="entry name" value="METHYLTRANSFERASE"/>
    <property type="match status" value="1"/>
</dbReference>
<dbReference type="STRING" id="1048983.EL17_04825"/>
<proteinExistence type="predicted"/>
<name>A0A074KYD3_9BACT</name>